<accession>A0A933SDP7</accession>
<evidence type="ECO:0000313" key="6">
    <source>
        <dbReference type="EMBL" id="MBI5170227.1"/>
    </source>
</evidence>
<dbReference type="SUPFAM" id="SSF55920">
    <property type="entry name" value="Creatinase/aminopeptidase"/>
    <property type="match status" value="1"/>
</dbReference>
<protein>
    <submittedName>
        <fullName evidence="6">Aminopeptidase P family protein</fullName>
    </submittedName>
</protein>
<evidence type="ECO:0000259" key="4">
    <source>
        <dbReference type="Pfam" id="PF00557"/>
    </source>
</evidence>
<dbReference type="PANTHER" id="PTHR46112:SF2">
    <property type="entry name" value="XAA-PRO AMINOPEPTIDASE P-RELATED"/>
    <property type="match status" value="1"/>
</dbReference>
<sequence length="407" mass="43765">MRSDLDRLMRERGLAGVIVLAHDRYCPAFYWCTGQKIHHGVYFRAADGRAHLVVDPMERDQAALAGCEWSTYAQHGFLAMIKSASSQAEALAQLIAKIAAEMQIEGRVAFSGEAPLGFSYAMLSQLAALAPKITVDASAPDVIAQAMMTKEESELESIRRASKGAVAAMNAVRTYLGSLRRKGDALTDGTHDVVTRGHVRALIHRVFAEHRLAEDGESIVSQGRDAGVPHNRGNDAEPVRTGESIIVDIFPGEAGGGYHTDMTRTFCVGKAPDALRAMYAQCREAFDAAMTATRGGALCRSLQDLTCDIFERQGHATLRTNASAVEGYVHSLGHGVGLAVHEGPGLRSGEQNKAVLEPGHVVSIEPGLYYPSRGMGMRIEDLVAVRADGSIENLTECSYELEVGADV</sequence>
<evidence type="ECO:0000313" key="7">
    <source>
        <dbReference type="Proteomes" id="UP000696931"/>
    </source>
</evidence>
<name>A0A933SDP7_UNCEI</name>
<evidence type="ECO:0000256" key="1">
    <source>
        <dbReference type="ARBA" id="ARBA00022723"/>
    </source>
</evidence>
<dbReference type="EMBL" id="JACRIW010000085">
    <property type="protein sequence ID" value="MBI5170227.1"/>
    <property type="molecule type" value="Genomic_DNA"/>
</dbReference>
<evidence type="ECO:0000256" key="2">
    <source>
        <dbReference type="ARBA" id="ARBA00022801"/>
    </source>
</evidence>
<feature type="domain" description="Creatinase N-terminal" evidence="5">
    <location>
        <begin position="4"/>
        <end position="136"/>
    </location>
</feature>
<dbReference type="InterPro" id="IPR000994">
    <property type="entry name" value="Pept_M24"/>
</dbReference>
<dbReference type="Pfam" id="PF00557">
    <property type="entry name" value="Peptidase_M24"/>
    <property type="match status" value="1"/>
</dbReference>
<keyword evidence="1 3" id="KW-0479">Metal-binding</keyword>
<dbReference type="InterPro" id="IPR000587">
    <property type="entry name" value="Creatinase_N"/>
</dbReference>
<evidence type="ECO:0000259" key="5">
    <source>
        <dbReference type="Pfam" id="PF01321"/>
    </source>
</evidence>
<dbReference type="PROSITE" id="PS00491">
    <property type="entry name" value="PROLINE_PEPTIDASE"/>
    <property type="match status" value="1"/>
</dbReference>
<dbReference type="AlphaFoldDB" id="A0A933SDP7"/>
<proteinExistence type="inferred from homology"/>
<reference evidence="6" key="1">
    <citation type="submission" date="2020-07" db="EMBL/GenBank/DDBJ databases">
        <title>Huge and variable diversity of episymbiotic CPR bacteria and DPANN archaea in groundwater ecosystems.</title>
        <authorList>
            <person name="He C.Y."/>
            <person name="Keren R."/>
            <person name="Whittaker M."/>
            <person name="Farag I.F."/>
            <person name="Doudna J."/>
            <person name="Cate J.H.D."/>
            <person name="Banfield J.F."/>
        </authorList>
    </citation>
    <scope>NUCLEOTIDE SEQUENCE</scope>
    <source>
        <strain evidence="6">NC_groundwater_1813_Pr3_B-0.1um_71_17</strain>
    </source>
</reference>
<organism evidence="6 7">
    <name type="scientific">Eiseniibacteriota bacterium</name>
    <dbReference type="NCBI Taxonomy" id="2212470"/>
    <lineage>
        <taxon>Bacteria</taxon>
        <taxon>Candidatus Eiseniibacteriota</taxon>
    </lineage>
</organism>
<evidence type="ECO:0000256" key="3">
    <source>
        <dbReference type="RuleBase" id="RU000590"/>
    </source>
</evidence>
<dbReference type="PANTHER" id="PTHR46112">
    <property type="entry name" value="AMINOPEPTIDASE"/>
    <property type="match status" value="1"/>
</dbReference>
<comment type="caution">
    <text evidence="6">The sequence shown here is derived from an EMBL/GenBank/DDBJ whole genome shotgun (WGS) entry which is preliminary data.</text>
</comment>
<dbReference type="InterPro" id="IPR036005">
    <property type="entry name" value="Creatinase/aminopeptidase-like"/>
</dbReference>
<dbReference type="Gene3D" id="3.90.230.10">
    <property type="entry name" value="Creatinase/methionine aminopeptidase superfamily"/>
    <property type="match status" value="1"/>
</dbReference>
<dbReference type="InterPro" id="IPR001131">
    <property type="entry name" value="Peptidase_M24B_aminopep-P_CS"/>
</dbReference>
<dbReference type="InterPro" id="IPR050659">
    <property type="entry name" value="Peptidase_M24B"/>
</dbReference>
<dbReference type="Pfam" id="PF01321">
    <property type="entry name" value="Creatinase_N"/>
    <property type="match status" value="1"/>
</dbReference>
<keyword evidence="2" id="KW-0378">Hydrolase</keyword>
<keyword evidence="6" id="KW-0031">Aminopeptidase</keyword>
<comment type="similarity">
    <text evidence="3">Belongs to the peptidase M24B family.</text>
</comment>
<dbReference type="GO" id="GO:0046872">
    <property type="term" value="F:metal ion binding"/>
    <property type="evidence" value="ECO:0007669"/>
    <property type="project" value="UniProtKB-KW"/>
</dbReference>
<dbReference type="GO" id="GO:0004177">
    <property type="term" value="F:aminopeptidase activity"/>
    <property type="evidence" value="ECO:0007669"/>
    <property type="project" value="UniProtKB-KW"/>
</dbReference>
<keyword evidence="6" id="KW-0645">Protease</keyword>
<feature type="domain" description="Peptidase M24" evidence="4">
    <location>
        <begin position="156"/>
        <end position="386"/>
    </location>
</feature>
<dbReference type="Proteomes" id="UP000696931">
    <property type="component" value="Unassembled WGS sequence"/>
</dbReference>
<gene>
    <name evidence="6" type="ORF">HZA61_12125</name>
</gene>